<name>A0A2S5RDM0_9MOLU</name>
<comment type="caution">
    <text evidence="1">The sequence shown here is derived from an EMBL/GenBank/DDBJ whole genome shotgun (WGS) entry which is preliminary data.</text>
</comment>
<sequence length="199" mass="23586">MDNFVNLELNFLWNHGKCVFPDYSCKHIEKKKCRYKIIVLKLIDESENKINKLPLYYKLTSKANLNEPKNSWLKLNDYMELENIFNKPTFIRAGKKEEDFHRDSKNKLILPFPNESSQIILSFKIQRDILDLFLNERVSSQLDHLSESEEAIINQKLLYLEKLIDAAIEYEKINFNNDVEEFNSPMQKSTNSPDSEFDL</sequence>
<protein>
    <submittedName>
        <fullName evidence="1">Uncharacterized protein</fullName>
    </submittedName>
</protein>
<keyword evidence="2" id="KW-1185">Reference proteome</keyword>
<accession>A0A2S5RDM0</accession>
<gene>
    <name evidence="1" type="ORF">ELUCI_v1c05020</name>
</gene>
<reference evidence="1 2" key="1">
    <citation type="submission" date="2017-11" db="EMBL/GenBank/DDBJ databases">
        <title>Genome sequence of Entomoplasma lucivorax PIPN-2 (ATCC 49196).</title>
        <authorList>
            <person name="Lo W.-S."/>
            <person name="Gasparich G.E."/>
            <person name="Kuo C.-H."/>
        </authorList>
    </citation>
    <scope>NUCLEOTIDE SEQUENCE [LARGE SCALE GENOMIC DNA]</scope>
    <source>
        <strain evidence="1 2">PIPN-2</strain>
    </source>
</reference>
<dbReference type="EMBL" id="PHNE01000002">
    <property type="protein sequence ID" value="PPE05410.1"/>
    <property type="molecule type" value="Genomic_DNA"/>
</dbReference>
<dbReference type="RefSeq" id="WP_028126991.1">
    <property type="nucleotide sequence ID" value="NZ_PHNE01000002.1"/>
</dbReference>
<proteinExistence type="predicted"/>
<organism evidence="1 2">
    <name type="scientific">Williamsoniiplasma lucivorax</name>
    <dbReference type="NCBI Taxonomy" id="209274"/>
    <lineage>
        <taxon>Bacteria</taxon>
        <taxon>Bacillati</taxon>
        <taxon>Mycoplasmatota</taxon>
        <taxon>Mollicutes</taxon>
        <taxon>Entomoplasmatales</taxon>
        <taxon>Williamsoniiplasma</taxon>
    </lineage>
</organism>
<evidence type="ECO:0000313" key="1">
    <source>
        <dbReference type="EMBL" id="PPE05410.1"/>
    </source>
</evidence>
<dbReference type="AlphaFoldDB" id="A0A2S5RDM0"/>
<dbReference type="Proteomes" id="UP000237865">
    <property type="component" value="Unassembled WGS sequence"/>
</dbReference>
<evidence type="ECO:0000313" key="2">
    <source>
        <dbReference type="Proteomes" id="UP000237865"/>
    </source>
</evidence>